<evidence type="ECO:0000313" key="2">
    <source>
        <dbReference type="EMBL" id="EGT53817.1"/>
    </source>
</evidence>
<feature type="region of interest" description="Disordered" evidence="1">
    <location>
        <begin position="233"/>
        <end position="398"/>
    </location>
</feature>
<accession>G0N6N7</accession>
<reference evidence="3" key="1">
    <citation type="submission" date="2011-07" db="EMBL/GenBank/DDBJ databases">
        <authorList>
            <consortium name="Caenorhabditis brenneri Sequencing and Analysis Consortium"/>
            <person name="Wilson R.K."/>
        </authorList>
    </citation>
    <scope>NUCLEOTIDE SEQUENCE [LARGE SCALE GENOMIC DNA]</scope>
    <source>
        <strain evidence="3">PB2801</strain>
    </source>
</reference>
<feature type="compositionally biased region" description="Low complexity" evidence="1">
    <location>
        <begin position="247"/>
        <end position="390"/>
    </location>
</feature>
<organism evidence="3">
    <name type="scientific">Caenorhabditis brenneri</name>
    <name type="common">Nematode worm</name>
    <dbReference type="NCBI Taxonomy" id="135651"/>
    <lineage>
        <taxon>Eukaryota</taxon>
        <taxon>Metazoa</taxon>
        <taxon>Ecdysozoa</taxon>
        <taxon>Nematoda</taxon>
        <taxon>Chromadorea</taxon>
        <taxon>Rhabditida</taxon>
        <taxon>Rhabditina</taxon>
        <taxon>Rhabditomorpha</taxon>
        <taxon>Rhabditoidea</taxon>
        <taxon>Rhabditidae</taxon>
        <taxon>Peloderinae</taxon>
        <taxon>Caenorhabditis</taxon>
    </lineage>
</organism>
<evidence type="ECO:0000313" key="3">
    <source>
        <dbReference type="Proteomes" id="UP000008068"/>
    </source>
</evidence>
<dbReference type="InParanoid" id="G0N6N7"/>
<dbReference type="STRING" id="135651.G0N6N7"/>
<proteinExistence type="predicted"/>
<sequence length="516" mass="54188">MIVLEWDAAAADVIIVMDVKIGGTHIRCHSEGRADGVAHQDLGSHQKNLLDVAAILVAVEVEGTDVEDTGIIQTIRVGLIFKLISLVSMGIMPDGLCHPVGDVLILLAVVDVDVGIITDLLKQYLLNLEILPVKFIATGDRVDMIIDVPDTMNVEDAVLTVAVLIVAAAGRKEEGGCARDLIHRVLHLLDLSGSALPVKVITTEDCVDVPFSLDDAVITVALSTIAVAAEEEKGGTTPMPMTTSYNTEPTPTTVTTLESITTSTVLSSSTTETTTSAMTTTQEITSTMTTPTTTITSPTTTLESTTTTTEPTASTTTQAFLTSTRTSSTESSTISVETTTQEITTTSELSTASASTEKSTTIGSSTGTTELTTTYENPTTTEASTTQESTTTDEEETSTVVEITPTSTVMTTDPSTSIESSTSSATTQLLTTTSEFATTAAGTTNFQSTTIEESTTELLPTSTDVTTPTEETMSMSSSTKTTVEGQTSSTAGIASTFPLSTELIFYTTTENDWSET</sequence>
<feature type="region of interest" description="Disordered" evidence="1">
    <location>
        <begin position="461"/>
        <end position="489"/>
    </location>
</feature>
<dbReference type="AlphaFoldDB" id="G0N6N7"/>
<gene>
    <name evidence="2" type="ORF">CAEBREN_25634</name>
</gene>
<name>G0N6N7_CAEBE</name>
<keyword evidence="3" id="KW-1185">Reference proteome</keyword>
<dbReference type="EMBL" id="GL379844">
    <property type="protein sequence ID" value="EGT53817.1"/>
    <property type="molecule type" value="Genomic_DNA"/>
</dbReference>
<feature type="compositionally biased region" description="Low complexity" evidence="1">
    <location>
        <begin position="461"/>
        <end position="482"/>
    </location>
</feature>
<dbReference type="HOGENOM" id="CLU_528096_0_0_1"/>
<protein>
    <submittedName>
        <fullName evidence="2">Uncharacterized protein</fullName>
    </submittedName>
</protein>
<dbReference type="Proteomes" id="UP000008068">
    <property type="component" value="Unassembled WGS sequence"/>
</dbReference>
<evidence type="ECO:0000256" key="1">
    <source>
        <dbReference type="SAM" id="MobiDB-lite"/>
    </source>
</evidence>